<feature type="transmembrane region" description="Helical" evidence="8">
    <location>
        <begin position="95"/>
        <end position="113"/>
    </location>
</feature>
<dbReference type="GO" id="GO:0005886">
    <property type="term" value="C:plasma membrane"/>
    <property type="evidence" value="ECO:0007669"/>
    <property type="project" value="UniProtKB-SubCell"/>
</dbReference>
<evidence type="ECO:0000256" key="5">
    <source>
        <dbReference type="ARBA" id="ARBA00022692"/>
    </source>
</evidence>
<dbReference type="InterPro" id="IPR038731">
    <property type="entry name" value="RgtA/B/C-like"/>
</dbReference>
<dbReference type="Proteomes" id="UP000002432">
    <property type="component" value="Chromosome"/>
</dbReference>
<dbReference type="InterPro" id="IPR050297">
    <property type="entry name" value="LipidA_mod_glycosyltrf_83"/>
</dbReference>
<evidence type="ECO:0000256" key="8">
    <source>
        <dbReference type="SAM" id="Phobius"/>
    </source>
</evidence>
<proteinExistence type="predicted"/>
<dbReference type="RefSeq" id="WP_011522387.1">
    <property type="nucleotide sequence ID" value="NC_008009.1"/>
</dbReference>
<feature type="transmembrane region" description="Helical" evidence="8">
    <location>
        <begin position="21"/>
        <end position="42"/>
    </location>
</feature>
<evidence type="ECO:0000256" key="3">
    <source>
        <dbReference type="ARBA" id="ARBA00022676"/>
    </source>
</evidence>
<evidence type="ECO:0000256" key="7">
    <source>
        <dbReference type="ARBA" id="ARBA00023136"/>
    </source>
</evidence>
<dbReference type="HOGENOM" id="CLU_479539_0_0_0"/>
<keyword evidence="4" id="KW-0808">Transferase</keyword>
<keyword evidence="5 8" id="KW-0812">Transmembrane</keyword>
<dbReference type="PANTHER" id="PTHR33908:SF11">
    <property type="entry name" value="MEMBRANE PROTEIN"/>
    <property type="match status" value="1"/>
</dbReference>
<reference evidence="10 11" key="1">
    <citation type="journal article" date="2009" name="Appl. Environ. Microbiol.">
        <title>Three genomes from the phylum Acidobacteria provide insight into the lifestyles of these microorganisms in soils.</title>
        <authorList>
            <person name="Ward N.L."/>
            <person name="Challacombe J.F."/>
            <person name="Janssen P.H."/>
            <person name="Henrissat B."/>
            <person name="Coutinho P.M."/>
            <person name="Wu M."/>
            <person name="Xie G."/>
            <person name="Haft D.H."/>
            <person name="Sait M."/>
            <person name="Badger J."/>
            <person name="Barabote R.D."/>
            <person name="Bradley B."/>
            <person name="Brettin T.S."/>
            <person name="Brinkac L.M."/>
            <person name="Bruce D."/>
            <person name="Creasy T."/>
            <person name="Daugherty S.C."/>
            <person name="Davidsen T.M."/>
            <person name="DeBoy R.T."/>
            <person name="Detter J.C."/>
            <person name="Dodson R.J."/>
            <person name="Durkin A.S."/>
            <person name="Ganapathy A."/>
            <person name="Gwinn-Giglio M."/>
            <person name="Han C.S."/>
            <person name="Khouri H."/>
            <person name="Kiss H."/>
            <person name="Kothari S.P."/>
            <person name="Madupu R."/>
            <person name="Nelson K.E."/>
            <person name="Nelson W.C."/>
            <person name="Paulsen I."/>
            <person name="Penn K."/>
            <person name="Ren Q."/>
            <person name="Rosovitz M.J."/>
            <person name="Selengut J.D."/>
            <person name="Shrivastava S."/>
            <person name="Sullivan S.A."/>
            <person name="Tapia R."/>
            <person name="Thompson L.S."/>
            <person name="Watkins K.L."/>
            <person name="Yang Q."/>
            <person name="Yu C."/>
            <person name="Zafar N."/>
            <person name="Zhou L."/>
            <person name="Kuske C.R."/>
        </authorList>
    </citation>
    <scope>NUCLEOTIDE SEQUENCE [LARGE SCALE GENOMIC DNA]</scope>
    <source>
        <strain evidence="10 11">Ellin345</strain>
    </source>
</reference>
<sequence>MSSPPSNLDQPLQSPPSVREHLSAFSLIFVALFLSHGALLRLPYFWDEAGYYIPAARDLLITGDLIPHSTLSNAHPPLLAIYLATWWKLSGFTPAVTRIALLIVTSFSLLGLWRLASVVANRTVAVIAVLCTAAFPVFFAQSSLAHLDMLVTAFTIWGVAFYLEGRNVRAVIMFAFAGLSKETAILTPGVLIAWEVFAPARWRTGPRNWKRAVRLLLSFVPLAIWFLYLHHRTGFYTGDPYYYSYNVGATLTPLRIVLAIVLRLWHTLGYMNLFVLTLLTLAAMLEPAVVDGTAARRRIALPVQMVLYAVIAAHVVSLAIAGGAVLARYMLPVYPLIVLVCVSTLYRRLRWWPVATAVVVASFLAGLVFNPPYRFAPEDNLTYRDYILLHRGAATYLSQHAHGAHVLTAWPASDEISRPFLGYLKEPIPVVRIENFTAAQMTLAAAAQGQYDWVYLFSTKYEPPHLLIHSAYWEGMQKRFFDYHIDISPEVAARMVGGRIVYQSHRRGEWVALVQIEHAENARLR</sequence>
<evidence type="ECO:0000256" key="4">
    <source>
        <dbReference type="ARBA" id="ARBA00022679"/>
    </source>
</evidence>
<protein>
    <recommendedName>
        <fullName evidence="9">Glycosyltransferase RgtA/B/C/D-like domain-containing protein</fullName>
    </recommendedName>
</protein>
<feature type="domain" description="Glycosyltransferase RgtA/B/C/D-like" evidence="9">
    <location>
        <begin position="75"/>
        <end position="225"/>
    </location>
</feature>
<feature type="transmembrane region" description="Helical" evidence="8">
    <location>
        <begin position="145"/>
        <end position="163"/>
    </location>
</feature>
<dbReference type="OrthoDB" id="105783at2"/>
<feature type="transmembrane region" description="Helical" evidence="8">
    <location>
        <begin position="170"/>
        <end position="192"/>
    </location>
</feature>
<dbReference type="AlphaFoldDB" id="Q1IRB5"/>
<gene>
    <name evidence="10" type="ordered locus">Acid345_1583</name>
</gene>
<name>Q1IRB5_KORVE</name>
<dbReference type="GO" id="GO:0009103">
    <property type="term" value="P:lipopolysaccharide biosynthetic process"/>
    <property type="evidence" value="ECO:0007669"/>
    <property type="project" value="UniProtKB-ARBA"/>
</dbReference>
<feature type="transmembrane region" description="Helical" evidence="8">
    <location>
        <begin position="351"/>
        <end position="369"/>
    </location>
</feature>
<dbReference type="GO" id="GO:0016763">
    <property type="term" value="F:pentosyltransferase activity"/>
    <property type="evidence" value="ECO:0007669"/>
    <property type="project" value="TreeGrafter"/>
</dbReference>
<evidence type="ECO:0000256" key="2">
    <source>
        <dbReference type="ARBA" id="ARBA00022475"/>
    </source>
</evidence>
<evidence type="ECO:0000313" key="11">
    <source>
        <dbReference type="Proteomes" id="UP000002432"/>
    </source>
</evidence>
<evidence type="ECO:0000256" key="1">
    <source>
        <dbReference type="ARBA" id="ARBA00004651"/>
    </source>
</evidence>
<evidence type="ECO:0000256" key="6">
    <source>
        <dbReference type="ARBA" id="ARBA00022989"/>
    </source>
</evidence>
<dbReference type="EnsemblBacteria" id="ABF40585">
    <property type="protein sequence ID" value="ABF40585"/>
    <property type="gene ID" value="Acid345_1583"/>
</dbReference>
<accession>Q1IRB5</accession>
<dbReference type="eggNOG" id="COG1807">
    <property type="taxonomic scope" value="Bacteria"/>
</dbReference>
<feature type="transmembrane region" description="Helical" evidence="8">
    <location>
        <begin position="212"/>
        <end position="229"/>
    </location>
</feature>
<feature type="transmembrane region" description="Helical" evidence="8">
    <location>
        <begin position="268"/>
        <end position="285"/>
    </location>
</feature>
<feature type="transmembrane region" description="Helical" evidence="8">
    <location>
        <begin position="120"/>
        <end position="139"/>
    </location>
</feature>
<dbReference type="Pfam" id="PF13231">
    <property type="entry name" value="PMT_2"/>
    <property type="match status" value="1"/>
</dbReference>
<evidence type="ECO:0000259" key="9">
    <source>
        <dbReference type="Pfam" id="PF13231"/>
    </source>
</evidence>
<feature type="transmembrane region" description="Helical" evidence="8">
    <location>
        <begin position="241"/>
        <end position="262"/>
    </location>
</feature>
<keyword evidence="2" id="KW-1003">Cell membrane</keyword>
<keyword evidence="11" id="KW-1185">Reference proteome</keyword>
<organism evidence="10 11">
    <name type="scientific">Koribacter versatilis (strain Ellin345)</name>
    <dbReference type="NCBI Taxonomy" id="204669"/>
    <lineage>
        <taxon>Bacteria</taxon>
        <taxon>Pseudomonadati</taxon>
        <taxon>Acidobacteriota</taxon>
        <taxon>Terriglobia</taxon>
        <taxon>Terriglobales</taxon>
        <taxon>Candidatus Korobacteraceae</taxon>
        <taxon>Candidatus Korobacter</taxon>
    </lineage>
</organism>
<evidence type="ECO:0000313" key="10">
    <source>
        <dbReference type="EMBL" id="ABF40585.1"/>
    </source>
</evidence>
<keyword evidence="6 8" id="KW-1133">Transmembrane helix</keyword>
<keyword evidence="3" id="KW-0328">Glycosyltransferase</keyword>
<comment type="subcellular location">
    <subcellularLocation>
        <location evidence="1">Cell membrane</location>
        <topology evidence="1">Multi-pass membrane protein</topology>
    </subcellularLocation>
</comment>
<dbReference type="KEGG" id="aba:Acid345_1583"/>
<dbReference type="EMBL" id="CP000360">
    <property type="protein sequence ID" value="ABF40585.1"/>
    <property type="molecule type" value="Genomic_DNA"/>
</dbReference>
<feature type="transmembrane region" description="Helical" evidence="8">
    <location>
        <begin position="306"/>
        <end position="331"/>
    </location>
</feature>
<keyword evidence="7 8" id="KW-0472">Membrane</keyword>
<dbReference type="PANTHER" id="PTHR33908">
    <property type="entry name" value="MANNOSYLTRANSFERASE YKCB-RELATED"/>
    <property type="match status" value="1"/>
</dbReference>